<evidence type="ECO:0000256" key="6">
    <source>
        <dbReference type="SAM" id="Phobius"/>
    </source>
</evidence>
<dbReference type="Gene3D" id="1.20.1250.20">
    <property type="entry name" value="MFS general substrate transporter like domains"/>
    <property type="match status" value="1"/>
</dbReference>
<reference evidence="8" key="1">
    <citation type="journal article" date="2020" name="Stud. Mycol.">
        <title>101 Dothideomycetes genomes: a test case for predicting lifestyles and emergence of pathogens.</title>
        <authorList>
            <person name="Haridas S."/>
            <person name="Albert R."/>
            <person name="Binder M."/>
            <person name="Bloem J."/>
            <person name="Labutti K."/>
            <person name="Salamov A."/>
            <person name="Andreopoulos B."/>
            <person name="Baker S."/>
            <person name="Barry K."/>
            <person name="Bills G."/>
            <person name="Bluhm B."/>
            <person name="Cannon C."/>
            <person name="Castanera R."/>
            <person name="Culley D."/>
            <person name="Daum C."/>
            <person name="Ezra D."/>
            <person name="Gonzalez J."/>
            <person name="Henrissat B."/>
            <person name="Kuo A."/>
            <person name="Liang C."/>
            <person name="Lipzen A."/>
            <person name="Lutzoni F."/>
            <person name="Magnuson J."/>
            <person name="Mondo S."/>
            <person name="Nolan M."/>
            <person name="Ohm R."/>
            <person name="Pangilinan J."/>
            <person name="Park H.-J."/>
            <person name="Ramirez L."/>
            <person name="Alfaro M."/>
            <person name="Sun H."/>
            <person name="Tritt A."/>
            <person name="Yoshinaga Y."/>
            <person name="Zwiers L.-H."/>
            <person name="Turgeon B."/>
            <person name="Goodwin S."/>
            <person name="Spatafora J."/>
            <person name="Crous P."/>
            <person name="Grigoriev I."/>
        </authorList>
    </citation>
    <scope>NUCLEOTIDE SEQUENCE</scope>
    <source>
        <strain evidence="8">CBS 121739</strain>
    </source>
</reference>
<dbReference type="PANTHER" id="PTHR23501:SF201">
    <property type="entry name" value="MFS AFLATOXIN EFFLUX PUMP"/>
    <property type="match status" value="1"/>
</dbReference>
<feature type="transmembrane region" description="Helical" evidence="6">
    <location>
        <begin position="338"/>
        <end position="358"/>
    </location>
</feature>
<gene>
    <name evidence="8" type="ORF">EJ05DRAFT_475760</name>
</gene>
<feature type="region of interest" description="Disordered" evidence="5">
    <location>
        <begin position="1"/>
        <end position="37"/>
    </location>
</feature>
<evidence type="ECO:0000256" key="1">
    <source>
        <dbReference type="ARBA" id="ARBA00004141"/>
    </source>
</evidence>
<dbReference type="EMBL" id="ML996571">
    <property type="protein sequence ID" value="KAF2758457.1"/>
    <property type="molecule type" value="Genomic_DNA"/>
</dbReference>
<evidence type="ECO:0000256" key="3">
    <source>
        <dbReference type="ARBA" id="ARBA00022989"/>
    </source>
</evidence>
<feature type="transmembrane region" description="Helical" evidence="6">
    <location>
        <begin position="68"/>
        <end position="94"/>
    </location>
</feature>
<comment type="subcellular location">
    <subcellularLocation>
        <location evidence="1">Membrane</location>
        <topology evidence="1">Multi-pass membrane protein</topology>
    </subcellularLocation>
</comment>
<dbReference type="GeneID" id="54484939"/>
<feature type="transmembrane region" description="Helical" evidence="6">
    <location>
        <begin position="136"/>
        <end position="154"/>
    </location>
</feature>
<dbReference type="GO" id="GO:0005886">
    <property type="term" value="C:plasma membrane"/>
    <property type="evidence" value="ECO:0007669"/>
    <property type="project" value="TreeGrafter"/>
</dbReference>
<feature type="transmembrane region" description="Helical" evidence="6">
    <location>
        <begin position="296"/>
        <end position="317"/>
    </location>
</feature>
<feature type="transmembrane region" description="Helical" evidence="6">
    <location>
        <begin position="458"/>
        <end position="484"/>
    </location>
</feature>
<feature type="transmembrane region" description="Helical" evidence="6">
    <location>
        <begin position="106"/>
        <end position="124"/>
    </location>
</feature>
<feature type="transmembrane region" description="Helical" evidence="6">
    <location>
        <begin position="265"/>
        <end position="284"/>
    </location>
</feature>
<feature type="transmembrane region" description="Helical" evidence="6">
    <location>
        <begin position="427"/>
        <end position="446"/>
    </location>
</feature>
<dbReference type="RefSeq" id="XP_033600908.1">
    <property type="nucleotide sequence ID" value="XM_033743885.1"/>
</dbReference>
<organism evidence="8 9">
    <name type="scientific">Pseudovirgaria hyperparasitica</name>
    <dbReference type="NCBI Taxonomy" id="470096"/>
    <lineage>
        <taxon>Eukaryota</taxon>
        <taxon>Fungi</taxon>
        <taxon>Dikarya</taxon>
        <taxon>Ascomycota</taxon>
        <taxon>Pezizomycotina</taxon>
        <taxon>Dothideomycetes</taxon>
        <taxon>Dothideomycetes incertae sedis</taxon>
        <taxon>Acrospermales</taxon>
        <taxon>Acrospermaceae</taxon>
        <taxon>Pseudovirgaria</taxon>
    </lineage>
</organism>
<evidence type="ECO:0000256" key="2">
    <source>
        <dbReference type="ARBA" id="ARBA00022692"/>
    </source>
</evidence>
<dbReference type="OrthoDB" id="10021397at2759"/>
<name>A0A6A6WA44_9PEZI</name>
<keyword evidence="9" id="KW-1185">Reference proteome</keyword>
<evidence type="ECO:0000313" key="9">
    <source>
        <dbReference type="Proteomes" id="UP000799437"/>
    </source>
</evidence>
<proteinExistence type="predicted"/>
<dbReference type="GO" id="GO:0022857">
    <property type="term" value="F:transmembrane transporter activity"/>
    <property type="evidence" value="ECO:0007669"/>
    <property type="project" value="InterPro"/>
</dbReference>
<feature type="compositionally biased region" description="Basic and acidic residues" evidence="5">
    <location>
        <begin position="17"/>
        <end position="33"/>
    </location>
</feature>
<keyword evidence="4 6" id="KW-0472">Membrane</keyword>
<evidence type="ECO:0000256" key="4">
    <source>
        <dbReference type="ARBA" id="ARBA00023136"/>
    </source>
</evidence>
<dbReference type="SUPFAM" id="SSF103473">
    <property type="entry name" value="MFS general substrate transporter"/>
    <property type="match status" value="1"/>
</dbReference>
<feature type="domain" description="Major facilitator superfamily (MFS) profile" evidence="7">
    <location>
        <begin position="71"/>
        <end position="519"/>
    </location>
</feature>
<dbReference type="FunFam" id="1.20.1250.20:FF:000196">
    <property type="entry name" value="MFS toxin efflux pump (AflT)"/>
    <property type="match status" value="1"/>
</dbReference>
<dbReference type="Proteomes" id="UP000799437">
    <property type="component" value="Unassembled WGS sequence"/>
</dbReference>
<evidence type="ECO:0000259" key="7">
    <source>
        <dbReference type="PROSITE" id="PS50850"/>
    </source>
</evidence>
<evidence type="ECO:0000256" key="5">
    <source>
        <dbReference type="SAM" id="MobiDB-lite"/>
    </source>
</evidence>
<dbReference type="InterPro" id="IPR020846">
    <property type="entry name" value="MFS_dom"/>
</dbReference>
<protein>
    <submittedName>
        <fullName evidence="8">MFS general substrate transporter</fullName>
    </submittedName>
</protein>
<dbReference type="AlphaFoldDB" id="A0A6A6WA44"/>
<evidence type="ECO:0000313" key="8">
    <source>
        <dbReference type="EMBL" id="KAF2758457.1"/>
    </source>
</evidence>
<feature type="transmembrane region" description="Helical" evidence="6">
    <location>
        <begin position="396"/>
        <end position="415"/>
    </location>
</feature>
<dbReference type="Pfam" id="PF07690">
    <property type="entry name" value="MFS_1"/>
    <property type="match status" value="1"/>
</dbReference>
<feature type="transmembrane region" description="Helical" evidence="6">
    <location>
        <begin position="535"/>
        <end position="554"/>
    </location>
</feature>
<keyword evidence="2 6" id="KW-0812">Transmembrane</keyword>
<feature type="transmembrane region" description="Helical" evidence="6">
    <location>
        <begin position="193"/>
        <end position="212"/>
    </location>
</feature>
<accession>A0A6A6WA44</accession>
<dbReference type="PROSITE" id="PS50850">
    <property type="entry name" value="MFS"/>
    <property type="match status" value="1"/>
</dbReference>
<sequence>MALDNKQTGSPTMQDQSSREASPERHSIEKPQSIHENYGVQRASSDIDEKKLAPVQSAQPVYPGWKTLLPIIVSIYMTFFLIALDKTIIGVAIPKITDQFDSLNDIGWYGSSYLLTTAATQLVFGKIYQFYSPKTVYLICIVVFELGSAISGAAPNSGALIAGRAISGLGASGMQNGSVIIFMHIVPLHRQPIFQGLMGMVFGISSVLGPLLGGVFTDHLSWRWCFYINLPIGGVAFVVIFFIMKLDIQRPAKLTIPQQLLKLDPIGNAFFVPGIVCLLLALQWGGGSYPWSNPRIIALLVLAPILLITFIVSQCILGERAMVPLRIVRQRSIAASTLFAFCVGGLMIVVIYYLPLWFQAIKGASAQKSGFMQIPTILSMVVASVLGGVAIKNIGYYAPFMIATSVLTAIGAGLLSTLNPASGHPQWIGYQFIFGFGLGLGMQQSATAVRASLSKKDVSIGVACVFFCMTLGQALFLAVAQSIFQSQFRSKLSAMTGFDVAAVIGSGATEFRQIVPVQKLPAVLEAYSESVTNTFYIPVAVACLSIVGSGCVEWKNIKLAEKPKEAKGMAEA</sequence>
<feature type="compositionally biased region" description="Polar residues" evidence="5">
    <location>
        <begin position="1"/>
        <end position="16"/>
    </location>
</feature>
<feature type="transmembrane region" description="Helical" evidence="6">
    <location>
        <begin position="166"/>
        <end position="186"/>
    </location>
</feature>
<feature type="transmembrane region" description="Helical" evidence="6">
    <location>
        <begin position="370"/>
        <end position="389"/>
    </location>
</feature>
<feature type="transmembrane region" description="Helical" evidence="6">
    <location>
        <begin position="224"/>
        <end position="244"/>
    </location>
</feature>
<dbReference type="FunFam" id="1.20.1720.10:FF:000012">
    <property type="entry name" value="MFS toxin efflux pump (AflT)"/>
    <property type="match status" value="1"/>
</dbReference>
<dbReference type="CDD" id="cd17502">
    <property type="entry name" value="MFS_Azr1_MDR_like"/>
    <property type="match status" value="1"/>
</dbReference>
<dbReference type="InterPro" id="IPR036259">
    <property type="entry name" value="MFS_trans_sf"/>
</dbReference>
<keyword evidence="3 6" id="KW-1133">Transmembrane helix</keyword>
<dbReference type="InterPro" id="IPR011701">
    <property type="entry name" value="MFS"/>
</dbReference>
<dbReference type="Gene3D" id="1.20.1720.10">
    <property type="entry name" value="Multidrug resistance protein D"/>
    <property type="match status" value="1"/>
</dbReference>
<dbReference type="PANTHER" id="PTHR23501">
    <property type="entry name" value="MAJOR FACILITATOR SUPERFAMILY"/>
    <property type="match status" value="1"/>
</dbReference>